<organism evidence="1 2">
    <name type="scientific">Chryseobacterium rhizoplanae</name>
    <dbReference type="NCBI Taxonomy" id="1609531"/>
    <lineage>
        <taxon>Bacteria</taxon>
        <taxon>Pseudomonadati</taxon>
        <taxon>Bacteroidota</taxon>
        <taxon>Flavobacteriia</taxon>
        <taxon>Flavobacteriales</taxon>
        <taxon>Weeksellaceae</taxon>
        <taxon>Chryseobacterium group</taxon>
        <taxon>Chryseobacterium</taxon>
    </lineage>
</organism>
<keyword evidence="2" id="KW-1185">Reference proteome</keyword>
<dbReference type="InterPro" id="IPR026350">
    <property type="entry name" value="GxxExxY"/>
</dbReference>
<name>A0A521EAS7_9FLAO</name>
<dbReference type="Proteomes" id="UP000316916">
    <property type="component" value="Unassembled WGS sequence"/>
</dbReference>
<proteinExistence type="predicted"/>
<dbReference type="AlphaFoldDB" id="A0A521EAS7"/>
<gene>
    <name evidence="1" type="ORF">SAMN06265171_107157</name>
</gene>
<reference evidence="1 2" key="1">
    <citation type="submission" date="2017-05" db="EMBL/GenBank/DDBJ databases">
        <authorList>
            <person name="Varghese N."/>
            <person name="Submissions S."/>
        </authorList>
    </citation>
    <scope>NUCLEOTIDE SEQUENCE [LARGE SCALE GENOMIC DNA]</scope>
    <source>
        <strain evidence="1 2">DSM 29371</strain>
    </source>
</reference>
<sequence length="134" mass="15588">MKKNIKMDISENDISKIVYEAGYTVHKSLGPGLLESAYEECLFYELNKHDIFVERQKPMPLVYDDIKMDVGYRLDFLIEEKFVLEIKSVESLHDIHLAQILTYLRLSNCKLGMLINFNTIQFKNGVKRVINGTL</sequence>
<accession>A0A521EAS7</accession>
<dbReference type="Pfam" id="PF13366">
    <property type="entry name" value="PDDEXK_3"/>
    <property type="match status" value="1"/>
</dbReference>
<evidence type="ECO:0000313" key="1">
    <source>
        <dbReference type="EMBL" id="SMO81036.1"/>
    </source>
</evidence>
<protein>
    <submittedName>
        <fullName evidence="1">GxxExxY protein</fullName>
    </submittedName>
</protein>
<evidence type="ECO:0000313" key="2">
    <source>
        <dbReference type="Proteomes" id="UP000316916"/>
    </source>
</evidence>
<dbReference type="NCBIfam" id="TIGR04256">
    <property type="entry name" value="GxxExxY"/>
    <property type="match status" value="1"/>
</dbReference>
<dbReference type="EMBL" id="FXTC01000007">
    <property type="protein sequence ID" value="SMO81036.1"/>
    <property type="molecule type" value="Genomic_DNA"/>
</dbReference>